<sequence>MSIARLAKVETQTLRLLQPTYRTTKAIDTFIQDHPVTRALRANPKFTESRPHLNGPELLRDRKLLAGSLAGTQMISVPPYVFNETNGKRMVMILHVGGDVCSHPDIIHGGLIATLIDDTFCRCCSAVFPKRVGVTANLNVDYRKPASAQSYIVLRAEMAKMEGRKAWMEGRIETLELDGGDPSLIAEAKALFIQPRKTEGMGL</sequence>
<dbReference type="AlphaFoldDB" id="A0A1F5LL61"/>
<gene>
    <name evidence="2" type="ORF">PENARI_c007G04444</name>
</gene>
<dbReference type="EMBL" id="LXJU01000007">
    <property type="protein sequence ID" value="OGE53944.1"/>
    <property type="molecule type" value="Genomic_DNA"/>
</dbReference>
<proteinExistence type="predicted"/>
<dbReference type="Pfam" id="PF03061">
    <property type="entry name" value="4HBT"/>
    <property type="match status" value="1"/>
</dbReference>
<dbReference type="Gene3D" id="3.10.129.10">
    <property type="entry name" value="Hotdog Thioesterase"/>
    <property type="match status" value="1"/>
</dbReference>
<name>A0A1F5LL61_PENAI</name>
<dbReference type="OrthoDB" id="506431at2759"/>
<dbReference type="RefSeq" id="XP_022489381.1">
    <property type="nucleotide sequence ID" value="XM_022630890.1"/>
</dbReference>
<organism evidence="2 3">
    <name type="scientific">Penicillium arizonense</name>
    <dbReference type="NCBI Taxonomy" id="1835702"/>
    <lineage>
        <taxon>Eukaryota</taxon>
        <taxon>Fungi</taxon>
        <taxon>Dikarya</taxon>
        <taxon>Ascomycota</taxon>
        <taxon>Pezizomycotina</taxon>
        <taxon>Eurotiomycetes</taxon>
        <taxon>Eurotiomycetidae</taxon>
        <taxon>Eurotiales</taxon>
        <taxon>Aspergillaceae</taxon>
        <taxon>Penicillium</taxon>
    </lineage>
</organism>
<accession>A0A1F5LL61</accession>
<feature type="domain" description="Thioesterase" evidence="1">
    <location>
        <begin position="106"/>
        <end position="174"/>
    </location>
</feature>
<reference evidence="2 3" key="1">
    <citation type="journal article" date="2016" name="Sci. Rep.">
        <title>Penicillium arizonense, a new, genome sequenced fungal species, reveals a high chemical diversity in secreted metabolites.</title>
        <authorList>
            <person name="Grijseels S."/>
            <person name="Nielsen J.C."/>
            <person name="Randelovic M."/>
            <person name="Nielsen J."/>
            <person name="Nielsen K.F."/>
            <person name="Workman M."/>
            <person name="Frisvad J.C."/>
        </authorList>
    </citation>
    <scope>NUCLEOTIDE SEQUENCE [LARGE SCALE GENOMIC DNA]</scope>
    <source>
        <strain evidence="2 3">CBS 141311</strain>
    </source>
</reference>
<dbReference type="Proteomes" id="UP000177622">
    <property type="component" value="Unassembled WGS sequence"/>
</dbReference>
<evidence type="ECO:0000259" key="1">
    <source>
        <dbReference type="Pfam" id="PF03061"/>
    </source>
</evidence>
<keyword evidence="3" id="KW-1185">Reference proteome</keyword>
<evidence type="ECO:0000313" key="2">
    <source>
        <dbReference type="EMBL" id="OGE53944.1"/>
    </source>
</evidence>
<dbReference type="PANTHER" id="PTHR47260:SF2">
    <property type="entry name" value="THIOESTERASE DOMAIN-CONTAINING PROTEIN-RELATED"/>
    <property type="match status" value="1"/>
</dbReference>
<comment type="caution">
    <text evidence="2">The sequence shown here is derived from an EMBL/GenBank/DDBJ whole genome shotgun (WGS) entry which is preliminary data.</text>
</comment>
<protein>
    <recommendedName>
        <fullName evidence="1">Thioesterase domain-containing protein</fullName>
    </recommendedName>
</protein>
<dbReference type="InterPro" id="IPR029069">
    <property type="entry name" value="HotDog_dom_sf"/>
</dbReference>
<dbReference type="InterPro" id="IPR006683">
    <property type="entry name" value="Thioestr_dom"/>
</dbReference>
<evidence type="ECO:0000313" key="3">
    <source>
        <dbReference type="Proteomes" id="UP000177622"/>
    </source>
</evidence>
<dbReference type="InterPro" id="IPR052061">
    <property type="entry name" value="PTE-AB_protein"/>
</dbReference>
<dbReference type="GeneID" id="34575624"/>
<dbReference type="PANTHER" id="PTHR47260">
    <property type="entry name" value="UPF0644 PROTEIN PB2B4.06"/>
    <property type="match status" value="1"/>
</dbReference>
<dbReference type="SUPFAM" id="SSF54637">
    <property type="entry name" value="Thioesterase/thiol ester dehydrase-isomerase"/>
    <property type="match status" value="1"/>
</dbReference>
<dbReference type="CDD" id="cd03443">
    <property type="entry name" value="PaaI_thioesterase"/>
    <property type="match status" value="1"/>
</dbReference>